<dbReference type="Gene3D" id="1.10.357.10">
    <property type="entry name" value="Tetracycline Repressor, domain 2"/>
    <property type="match status" value="1"/>
</dbReference>
<dbReference type="Pfam" id="PF00440">
    <property type="entry name" value="TetR_N"/>
    <property type="match status" value="1"/>
</dbReference>
<evidence type="ECO:0000256" key="3">
    <source>
        <dbReference type="ARBA" id="ARBA00023163"/>
    </source>
</evidence>
<evidence type="ECO:0000313" key="6">
    <source>
        <dbReference type="EMBL" id="MDT0542638.1"/>
    </source>
</evidence>
<accession>A0ABU2XCK2</accession>
<protein>
    <submittedName>
        <fullName evidence="6">Helix-turn-helix domain-containing protein</fullName>
    </submittedName>
</protein>
<dbReference type="PANTHER" id="PTHR30055:SF234">
    <property type="entry name" value="HTH-TYPE TRANSCRIPTIONAL REGULATOR BETI"/>
    <property type="match status" value="1"/>
</dbReference>
<keyword evidence="3" id="KW-0804">Transcription</keyword>
<comment type="caution">
    <text evidence="6">The sequence shown here is derived from an EMBL/GenBank/DDBJ whole genome shotgun (WGS) entry which is preliminary data.</text>
</comment>
<keyword evidence="1" id="KW-0805">Transcription regulation</keyword>
<evidence type="ECO:0000256" key="1">
    <source>
        <dbReference type="ARBA" id="ARBA00023015"/>
    </source>
</evidence>
<keyword evidence="2 4" id="KW-0238">DNA-binding</keyword>
<evidence type="ECO:0000256" key="2">
    <source>
        <dbReference type="ARBA" id="ARBA00023125"/>
    </source>
</evidence>
<dbReference type="Proteomes" id="UP001180754">
    <property type="component" value="Unassembled WGS sequence"/>
</dbReference>
<organism evidence="6 7">
    <name type="scientific">Streptomyces lonegramiae</name>
    <dbReference type="NCBI Taxonomy" id="3075524"/>
    <lineage>
        <taxon>Bacteria</taxon>
        <taxon>Bacillati</taxon>
        <taxon>Actinomycetota</taxon>
        <taxon>Actinomycetes</taxon>
        <taxon>Kitasatosporales</taxon>
        <taxon>Streptomycetaceae</taxon>
        <taxon>Streptomyces</taxon>
    </lineage>
</organism>
<keyword evidence="7" id="KW-1185">Reference proteome</keyword>
<evidence type="ECO:0000313" key="7">
    <source>
        <dbReference type="Proteomes" id="UP001180754"/>
    </source>
</evidence>
<gene>
    <name evidence="6" type="ORF">RND15_07895</name>
</gene>
<dbReference type="InterPro" id="IPR050109">
    <property type="entry name" value="HTH-type_TetR-like_transc_reg"/>
</dbReference>
<sequence>MSTEPDRRRYDSVRRATQAQQTRADIARAARGLFVSQGWAATTVRDVAREAGVSVPTVYAAYGNKAGLTRALADAADLSADASRMLAELEDPAADPARQLAAMAAYDRRLFERAGDVIALVREAGRAEPELAAVYRDGRARGDETRVQVFSSWPAGVLRHGLDVRSAVDVYAAVCNIDVYTVLTVERGWSPERVERWWGEALARELLG</sequence>
<feature type="DNA-binding region" description="H-T-H motif" evidence="4">
    <location>
        <begin position="43"/>
        <end position="62"/>
    </location>
</feature>
<dbReference type="SUPFAM" id="SSF46689">
    <property type="entry name" value="Homeodomain-like"/>
    <property type="match status" value="1"/>
</dbReference>
<proteinExistence type="predicted"/>
<dbReference type="PANTHER" id="PTHR30055">
    <property type="entry name" value="HTH-TYPE TRANSCRIPTIONAL REGULATOR RUTR"/>
    <property type="match status" value="1"/>
</dbReference>
<evidence type="ECO:0000256" key="4">
    <source>
        <dbReference type="PROSITE-ProRule" id="PRU00335"/>
    </source>
</evidence>
<name>A0ABU2XCK2_9ACTN</name>
<evidence type="ECO:0000259" key="5">
    <source>
        <dbReference type="PROSITE" id="PS50977"/>
    </source>
</evidence>
<dbReference type="InterPro" id="IPR009057">
    <property type="entry name" value="Homeodomain-like_sf"/>
</dbReference>
<dbReference type="PROSITE" id="PS50977">
    <property type="entry name" value="HTH_TETR_2"/>
    <property type="match status" value="1"/>
</dbReference>
<feature type="domain" description="HTH tetR-type" evidence="5">
    <location>
        <begin position="20"/>
        <end position="80"/>
    </location>
</feature>
<dbReference type="RefSeq" id="WP_311722999.1">
    <property type="nucleotide sequence ID" value="NZ_JAVRFD010000003.1"/>
</dbReference>
<dbReference type="PRINTS" id="PR00455">
    <property type="entry name" value="HTHTETR"/>
</dbReference>
<reference evidence="6" key="1">
    <citation type="submission" date="2024-05" db="EMBL/GenBank/DDBJ databases">
        <title>30 novel species of actinomycetes from the DSMZ collection.</title>
        <authorList>
            <person name="Nouioui I."/>
        </authorList>
    </citation>
    <scope>NUCLEOTIDE SEQUENCE</scope>
    <source>
        <strain evidence="6">DSM 41529</strain>
    </source>
</reference>
<dbReference type="InterPro" id="IPR001647">
    <property type="entry name" value="HTH_TetR"/>
</dbReference>
<dbReference type="EMBL" id="JAVRFD010000003">
    <property type="protein sequence ID" value="MDT0542638.1"/>
    <property type="molecule type" value="Genomic_DNA"/>
</dbReference>